<protein>
    <recommendedName>
        <fullName evidence="4">DUF304 domain-containing protein</fullName>
    </recommendedName>
</protein>
<evidence type="ECO:0000256" key="1">
    <source>
        <dbReference type="SAM" id="Phobius"/>
    </source>
</evidence>
<keyword evidence="1" id="KW-1133">Transmembrane helix</keyword>
<keyword evidence="1" id="KW-0472">Membrane</keyword>
<proteinExistence type="predicted"/>
<comment type="caution">
    <text evidence="2">The sequence shown here is derived from an EMBL/GenBank/DDBJ whole genome shotgun (WGS) entry which is preliminary data.</text>
</comment>
<reference evidence="3" key="1">
    <citation type="journal article" date="2019" name="Int. J. Syst. Evol. Microbiol.">
        <title>The Global Catalogue of Microorganisms (GCM) 10K type strain sequencing project: providing services to taxonomists for standard genome sequencing and annotation.</title>
        <authorList>
            <consortium name="The Broad Institute Genomics Platform"/>
            <consortium name="The Broad Institute Genome Sequencing Center for Infectious Disease"/>
            <person name="Wu L."/>
            <person name="Ma J."/>
        </authorList>
    </citation>
    <scope>NUCLEOTIDE SEQUENCE [LARGE SCALE GENOMIC DNA]</scope>
    <source>
        <strain evidence="3">CCM 8951</strain>
    </source>
</reference>
<name>A0ABW4DQN4_9LACO</name>
<dbReference type="EMBL" id="JBHTOF010000028">
    <property type="protein sequence ID" value="MFD1465265.1"/>
    <property type="molecule type" value="Genomic_DNA"/>
</dbReference>
<evidence type="ECO:0000313" key="2">
    <source>
        <dbReference type="EMBL" id="MFD1465265.1"/>
    </source>
</evidence>
<gene>
    <name evidence="2" type="ORF">ACFQ4L_04065</name>
</gene>
<feature type="transmembrane region" description="Helical" evidence="1">
    <location>
        <begin position="72"/>
        <end position="91"/>
    </location>
</feature>
<keyword evidence="3" id="KW-1185">Reference proteome</keyword>
<feature type="transmembrane region" description="Helical" evidence="1">
    <location>
        <begin position="44"/>
        <end position="65"/>
    </location>
</feature>
<accession>A0ABW4DQN4</accession>
<organism evidence="2 3">
    <name type="scientific">Lapidilactobacillus mulanensis</name>
    <dbReference type="NCBI Taxonomy" id="2485999"/>
    <lineage>
        <taxon>Bacteria</taxon>
        <taxon>Bacillati</taxon>
        <taxon>Bacillota</taxon>
        <taxon>Bacilli</taxon>
        <taxon>Lactobacillales</taxon>
        <taxon>Lactobacillaceae</taxon>
        <taxon>Lapidilactobacillus</taxon>
    </lineage>
</organism>
<keyword evidence="1" id="KW-0812">Transmembrane</keyword>
<evidence type="ECO:0008006" key="4">
    <source>
        <dbReference type="Google" id="ProtNLM"/>
    </source>
</evidence>
<dbReference type="Proteomes" id="UP001597244">
    <property type="component" value="Unassembled WGS sequence"/>
</dbReference>
<sequence>MKTNDEFSKDLPTLRRELTDVLPKSGVLKRTLDMETIVDDGVTVLIWLGVLIGIAFMIFEGYLFLGLSGITSTGLAAYFQMLFLVVTVAVLRPIPLVWEGAVLVKIGLSFYRAIIRQRLLADFQRDPETLQVGVAYAINAENDVIIQPSESKHSFQQAINTLTKEQHHGKK</sequence>
<dbReference type="RefSeq" id="WP_125578478.1">
    <property type="nucleotide sequence ID" value="NZ_JBHTOF010000028.1"/>
</dbReference>
<evidence type="ECO:0000313" key="3">
    <source>
        <dbReference type="Proteomes" id="UP001597244"/>
    </source>
</evidence>